<feature type="non-terminal residue" evidence="7">
    <location>
        <position position="50"/>
    </location>
</feature>
<dbReference type="EMBL" id="ML010909">
    <property type="protein sequence ID" value="RKO95793.1"/>
    <property type="molecule type" value="Genomic_DNA"/>
</dbReference>
<dbReference type="GO" id="GO:0008270">
    <property type="term" value="F:zinc ion binding"/>
    <property type="evidence" value="ECO:0007669"/>
    <property type="project" value="UniProtKB-KW"/>
</dbReference>
<dbReference type="SUPFAM" id="SSF57667">
    <property type="entry name" value="beta-beta-alpha zinc fingers"/>
    <property type="match status" value="1"/>
</dbReference>
<dbReference type="Proteomes" id="UP000268535">
    <property type="component" value="Unassembled WGS sequence"/>
</dbReference>
<evidence type="ECO:0000256" key="4">
    <source>
        <dbReference type="ARBA" id="ARBA00022833"/>
    </source>
</evidence>
<evidence type="ECO:0000313" key="7">
    <source>
        <dbReference type="EMBL" id="RKO95793.1"/>
    </source>
</evidence>
<dbReference type="InterPro" id="IPR013087">
    <property type="entry name" value="Znf_C2H2_type"/>
</dbReference>
<accession>A0A4P9WU77</accession>
<protein>
    <recommendedName>
        <fullName evidence="6">C2H2-type domain-containing protein</fullName>
    </recommendedName>
</protein>
<dbReference type="Gene3D" id="3.30.160.60">
    <property type="entry name" value="Classic Zinc Finger"/>
    <property type="match status" value="1"/>
</dbReference>
<organism evidence="7 8">
    <name type="scientific">Caulochytrium protostelioides</name>
    <dbReference type="NCBI Taxonomy" id="1555241"/>
    <lineage>
        <taxon>Eukaryota</taxon>
        <taxon>Fungi</taxon>
        <taxon>Fungi incertae sedis</taxon>
        <taxon>Chytridiomycota</taxon>
        <taxon>Chytridiomycota incertae sedis</taxon>
        <taxon>Chytridiomycetes</taxon>
        <taxon>Caulochytriales</taxon>
        <taxon>Caulochytriaceae</taxon>
        <taxon>Caulochytrium</taxon>
    </lineage>
</organism>
<dbReference type="Pfam" id="PF00096">
    <property type="entry name" value="zf-C2H2"/>
    <property type="match status" value="1"/>
</dbReference>
<evidence type="ECO:0000256" key="2">
    <source>
        <dbReference type="ARBA" id="ARBA00022737"/>
    </source>
</evidence>
<keyword evidence="3 5" id="KW-0863">Zinc-finger</keyword>
<keyword evidence="4" id="KW-0862">Zinc</keyword>
<feature type="domain" description="C2H2-type" evidence="6">
    <location>
        <begin position="23"/>
        <end position="45"/>
    </location>
</feature>
<reference evidence="8" key="1">
    <citation type="journal article" date="2018" name="Nat. Microbiol.">
        <title>Leveraging single-cell genomics to expand the fungal tree of life.</title>
        <authorList>
            <person name="Ahrendt S.R."/>
            <person name="Quandt C.A."/>
            <person name="Ciobanu D."/>
            <person name="Clum A."/>
            <person name="Salamov A."/>
            <person name="Andreopoulos B."/>
            <person name="Cheng J.F."/>
            <person name="Woyke T."/>
            <person name="Pelin A."/>
            <person name="Henrissat B."/>
            <person name="Reynolds N.K."/>
            <person name="Benny G.L."/>
            <person name="Smith M.E."/>
            <person name="James T.Y."/>
            <person name="Grigoriev I.V."/>
        </authorList>
    </citation>
    <scope>NUCLEOTIDE SEQUENCE [LARGE SCALE GENOMIC DNA]</scope>
    <source>
        <strain evidence="8">ATCC 52028</strain>
    </source>
</reference>
<evidence type="ECO:0000256" key="3">
    <source>
        <dbReference type="ARBA" id="ARBA00022771"/>
    </source>
</evidence>
<feature type="non-terminal residue" evidence="7">
    <location>
        <position position="1"/>
    </location>
</feature>
<evidence type="ECO:0000256" key="5">
    <source>
        <dbReference type="PROSITE-ProRule" id="PRU00042"/>
    </source>
</evidence>
<name>A0A4P9WU77_9FUNG</name>
<sequence>PMQCARRHDLRRHMATHTQAQRFLCVHCGKGFTRRDVLHRHLRLQRCPSM</sequence>
<keyword evidence="1" id="KW-0479">Metal-binding</keyword>
<dbReference type="AlphaFoldDB" id="A0A4P9WU77"/>
<gene>
    <name evidence="7" type="ORF">CAUPRSCDRAFT_5117</name>
</gene>
<keyword evidence="2" id="KW-0677">Repeat</keyword>
<evidence type="ECO:0000259" key="6">
    <source>
        <dbReference type="PROSITE" id="PS50157"/>
    </source>
</evidence>
<dbReference type="InterPro" id="IPR036236">
    <property type="entry name" value="Znf_C2H2_sf"/>
</dbReference>
<proteinExistence type="predicted"/>
<evidence type="ECO:0000256" key="1">
    <source>
        <dbReference type="ARBA" id="ARBA00022723"/>
    </source>
</evidence>
<evidence type="ECO:0000313" key="8">
    <source>
        <dbReference type="Proteomes" id="UP000268535"/>
    </source>
</evidence>
<dbReference type="FunFam" id="3.30.160.60:FF:000100">
    <property type="entry name" value="Zinc finger 45-like"/>
    <property type="match status" value="1"/>
</dbReference>
<dbReference type="PROSITE" id="PS50157">
    <property type="entry name" value="ZINC_FINGER_C2H2_2"/>
    <property type="match status" value="1"/>
</dbReference>